<dbReference type="AlphaFoldDB" id="A0AA35M608"/>
<reference evidence="2" key="1">
    <citation type="submission" date="2023-01" db="EMBL/GenBank/DDBJ databases">
        <authorList>
            <person name="Piombo E."/>
        </authorList>
    </citation>
    <scope>NUCLEOTIDE SEQUENCE</scope>
</reference>
<protein>
    <submittedName>
        <fullName evidence="2">Uncharacterized protein</fullName>
    </submittedName>
</protein>
<name>A0AA35M608_9HYPO</name>
<keyword evidence="3" id="KW-1185">Reference proteome</keyword>
<feature type="region of interest" description="Disordered" evidence="1">
    <location>
        <begin position="34"/>
        <end position="71"/>
    </location>
</feature>
<dbReference type="EMBL" id="CABFNP030001095">
    <property type="protein sequence ID" value="CAI6091177.1"/>
    <property type="molecule type" value="Genomic_DNA"/>
</dbReference>
<gene>
    <name evidence="2" type="ORF">CCHLO57077_00018606</name>
</gene>
<evidence type="ECO:0000256" key="1">
    <source>
        <dbReference type="SAM" id="MobiDB-lite"/>
    </source>
</evidence>
<evidence type="ECO:0000313" key="3">
    <source>
        <dbReference type="Proteomes" id="UP001160390"/>
    </source>
</evidence>
<feature type="compositionally biased region" description="Low complexity" evidence="1">
    <location>
        <begin position="43"/>
        <end position="62"/>
    </location>
</feature>
<evidence type="ECO:0000313" key="2">
    <source>
        <dbReference type="EMBL" id="CAI6091177.1"/>
    </source>
</evidence>
<accession>A0AA35M608</accession>
<proteinExistence type="predicted"/>
<dbReference type="Proteomes" id="UP001160390">
    <property type="component" value="Unassembled WGS sequence"/>
</dbReference>
<organism evidence="2 3">
    <name type="scientific">Clonostachys chloroleuca</name>
    <dbReference type="NCBI Taxonomy" id="1926264"/>
    <lineage>
        <taxon>Eukaryota</taxon>
        <taxon>Fungi</taxon>
        <taxon>Dikarya</taxon>
        <taxon>Ascomycota</taxon>
        <taxon>Pezizomycotina</taxon>
        <taxon>Sordariomycetes</taxon>
        <taxon>Hypocreomycetidae</taxon>
        <taxon>Hypocreales</taxon>
        <taxon>Bionectriaceae</taxon>
        <taxon>Clonostachys</taxon>
    </lineage>
</organism>
<comment type="caution">
    <text evidence="2">The sequence shown here is derived from an EMBL/GenBank/DDBJ whole genome shotgun (WGS) entry which is preliminary data.</text>
</comment>
<sequence>MCLVGFHTLLSGETAAFRPYWRMKEVKWVMRTPPRPQKPAIEASTVTKSSATASTTTATAAANPKGAISSD</sequence>